<evidence type="ECO:0000313" key="2">
    <source>
        <dbReference type="Proteomes" id="UP000790709"/>
    </source>
</evidence>
<dbReference type="Proteomes" id="UP000790709">
    <property type="component" value="Unassembled WGS sequence"/>
</dbReference>
<name>A0ACB8BAJ0_9AGAM</name>
<organism evidence="1 2">
    <name type="scientific">Leucogyrophana mollusca</name>
    <dbReference type="NCBI Taxonomy" id="85980"/>
    <lineage>
        <taxon>Eukaryota</taxon>
        <taxon>Fungi</taxon>
        <taxon>Dikarya</taxon>
        <taxon>Basidiomycota</taxon>
        <taxon>Agaricomycotina</taxon>
        <taxon>Agaricomycetes</taxon>
        <taxon>Agaricomycetidae</taxon>
        <taxon>Boletales</taxon>
        <taxon>Boletales incertae sedis</taxon>
        <taxon>Leucogyrophana</taxon>
    </lineage>
</organism>
<reference evidence="1" key="1">
    <citation type="journal article" date="2021" name="New Phytol.">
        <title>Evolutionary innovations through gain and loss of genes in the ectomycorrhizal Boletales.</title>
        <authorList>
            <person name="Wu G."/>
            <person name="Miyauchi S."/>
            <person name="Morin E."/>
            <person name="Kuo A."/>
            <person name="Drula E."/>
            <person name="Varga T."/>
            <person name="Kohler A."/>
            <person name="Feng B."/>
            <person name="Cao Y."/>
            <person name="Lipzen A."/>
            <person name="Daum C."/>
            <person name="Hundley H."/>
            <person name="Pangilinan J."/>
            <person name="Johnson J."/>
            <person name="Barry K."/>
            <person name="LaButti K."/>
            <person name="Ng V."/>
            <person name="Ahrendt S."/>
            <person name="Min B."/>
            <person name="Choi I.G."/>
            <person name="Park H."/>
            <person name="Plett J.M."/>
            <person name="Magnuson J."/>
            <person name="Spatafora J.W."/>
            <person name="Nagy L.G."/>
            <person name="Henrissat B."/>
            <person name="Grigoriev I.V."/>
            <person name="Yang Z.L."/>
            <person name="Xu J."/>
            <person name="Martin F.M."/>
        </authorList>
    </citation>
    <scope>NUCLEOTIDE SEQUENCE</scope>
    <source>
        <strain evidence="1">KUC20120723A-06</strain>
    </source>
</reference>
<protein>
    <submittedName>
        <fullName evidence="1">Uncharacterized protein</fullName>
    </submittedName>
</protein>
<comment type="caution">
    <text evidence="1">The sequence shown here is derived from an EMBL/GenBank/DDBJ whole genome shotgun (WGS) entry which is preliminary data.</text>
</comment>
<dbReference type="EMBL" id="MU266475">
    <property type="protein sequence ID" value="KAH7922721.1"/>
    <property type="molecule type" value="Genomic_DNA"/>
</dbReference>
<gene>
    <name evidence="1" type="ORF">BV22DRAFT_1037206</name>
</gene>
<sequence>MSIVSNSPLYWPILGELQFEGYLRVITIVTVCYDYVLTIGREVDFVFVSFARPTQQINISQPYRKGLGH</sequence>
<evidence type="ECO:0000313" key="1">
    <source>
        <dbReference type="EMBL" id="KAH7922721.1"/>
    </source>
</evidence>
<keyword evidence="2" id="KW-1185">Reference proteome</keyword>
<proteinExistence type="predicted"/>
<accession>A0ACB8BAJ0</accession>